<dbReference type="EMBL" id="CABWLR010000002">
    <property type="protein sequence ID" value="VXB40391.1"/>
    <property type="molecule type" value="Genomic_DNA"/>
</dbReference>
<dbReference type="SUPFAM" id="SSF46785">
    <property type="entry name" value="Winged helix' DNA-binding domain"/>
    <property type="match status" value="1"/>
</dbReference>
<sequence>MFATELIIPLCFQIKKMSKEESKQVLIEELGVYFETEYDLPPLAARIFANLVVTDEDGLTFEDCLEKRGASKSSISTSLNLLQQIGFINYFTKSGDRKRYFKVSRKDAIFSNKLKQSLKKLETECKMIDKVATYNQKYNASKYEENKEKKEIYLNCLEETKRIFKQTINDLKNFQE</sequence>
<keyword evidence="5" id="KW-1185">Reference proteome</keyword>
<dbReference type="PANTHER" id="PTHR38465:SF1">
    <property type="entry name" value="HTH-TYPE TRANSCRIPTIONAL REGULATOR MJ1563-RELATED"/>
    <property type="match status" value="1"/>
</dbReference>
<gene>
    <name evidence="4" type="ORF">MARI151_20518</name>
</gene>
<evidence type="ECO:0000256" key="3">
    <source>
        <dbReference type="ARBA" id="ARBA00023163"/>
    </source>
</evidence>
<name>A0A653QCY4_9FLAO</name>
<proteinExistence type="predicted"/>
<dbReference type="AlphaFoldDB" id="A0A653QCY4"/>
<protein>
    <submittedName>
        <fullName evidence="4">DNA-binding transcriptional regulator GbsR, MarR family</fullName>
    </submittedName>
</protein>
<keyword evidence="2 4" id="KW-0238">DNA-binding</keyword>
<dbReference type="Proteomes" id="UP000430202">
    <property type="component" value="Unassembled WGS sequence"/>
</dbReference>
<organism evidence="4 5">
    <name type="scientific">Maribacter litoralis</name>
    <dbReference type="NCBI Taxonomy" id="2059726"/>
    <lineage>
        <taxon>Bacteria</taxon>
        <taxon>Pseudomonadati</taxon>
        <taxon>Bacteroidota</taxon>
        <taxon>Flavobacteriia</taxon>
        <taxon>Flavobacteriales</taxon>
        <taxon>Flavobacteriaceae</taxon>
        <taxon>Maribacter</taxon>
    </lineage>
</organism>
<evidence type="ECO:0000313" key="4">
    <source>
        <dbReference type="EMBL" id="VXB40391.1"/>
    </source>
</evidence>
<dbReference type="InterPro" id="IPR052362">
    <property type="entry name" value="HTH-GbsR_regulator"/>
</dbReference>
<keyword evidence="3" id="KW-0804">Transcription</keyword>
<evidence type="ECO:0000256" key="2">
    <source>
        <dbReference type="ARBA" id="ARBA00023125"/>
    </source>
</evidence>
<accession>A0A653QCY4</accession>
<evidence type="ECO:0000313" key="5">
    <source>
        <dbReference type="Proteomes" id="UP000430202"/>
    </source>
</evidence>
<keyword evidence="1" id="KW-0805">Transcription regulation</keyword>
<dbReference type="InterPro" id="IPR036388">
    <property type="entry name" value="WH-like_DNA-bd_sf"/>
</dbReference>
<dbReference type="PANTHER" id="PTHR38465">
    <property type="entry name" value="HTH-TYPE TRANSCRIPTIONAL REGULATOR MJ1563-RELATED"/>
    <property type="match status" value="1"/>
</dbReference>
<dbReference type="Gene3D" id="1.10.10.10">
    <property type="entry name" value="Winged helix-like DNA-binding domain superfamily/Winged helix DNA-binding domain"/>
    <property type="match status" value="1"/>
</dbReference>
<reference evidence="4 5" key="1">
    <citation type="submission" date="2019-10" db="EMBL/GenBank/DDBJ databases">
        <authorList>
            <person name="Karimi E."/>
        </authorList>
    </citation>
    <scope>NUCLEOTIDE SEQUENCE [LARGE SCALE GENOMIC DNA]</scope>
    <source>
        <strain evidence="4">Maribacter sp. 151</strain>
    </source>
</reference>
<dbReference type="GO" id="GO:0003677">
    <property type="term" value="F:DNA binding"/>
    <property type="evidence" value="ECO:0007669"/>
    <property type="project" value="UniProtKB-KW"/>
</dbReference>
<evidence type="ECO:0000256" key="1">
    <source>
        <dbReference type="ARBA" id="ARBA00023015"/>
    </source>
</evidence>
<dbReference type="InterPro" id="IPR036390">
    <property type="entry name" value="WH_DNA-bd_sf"/>
</dbReference>